<dbReference type="InterPro" id="IPR012349">
    <property type="entry name" value="Split_barrel_FMN-bd"/>
</dbReference>
<dbReference type="InterPro" id="IPR052174">
    <property type="entry name" value="Flavoredoxin"/>
</dbReference>
<dbReference type="Gene3D" id="2.30.110.10">
    <property type="entry name" value="Electron Transport, Fmn-binding Protein, Chain A"/>
    <property type="match status" value="1"/>
</dbReference>
<keyword evidence="2" id="KW-0285">Flavoprotein</keyword>
<comment type="similarity">
    <text evidence="3">Belongs to the flavoredoxin family.</text>
</comment>
<evidence type="ECO:0000256" key="1">
    <source>
        <dbReference type="ARBA" id="ARBA00001917"/>
    </source>
</evidence>
<comment type="cofactor">
    <cofactor evidence="1">
        <name>FMN</name>
        <dbReference type="ChEBI" id="CHEBI:58210"/>
    </cofactor>
</comment>
<dbReference type="PANTHER" id="PTHR43567:SF1">
    <property type="entry name" value="FLAVOREDOXIN"/>
    <property type="match status" value="1"/>
</dbReference>
<evidence type="ECO:0000313" key="6">
    <source>
        <dbReference type="Proteomes" id="UP000008630"/>
    </source>
</evidence>
<dbReference type="Pfam" id="PF01613">
    <property type="entry name" value="Flavin_Reduct"/>
    <property type="match status" value="1"/>
</dbReference>
<reference key="1">
    <citation type="submission" date="2010-11" db="EMBL/GenBank/DDBJ databases">
        <title>The complete genome of Bacteroides helcogenes P 36-108.</title>
        <authorList>
            <consortium name="US DOE Joint Genome Institute (JGI-PGF)"/>
            <person name="Lucas S."/>
            <person name="Copeland A."/>
            <person name="Lapidus A."/>
            <person name="Bruce D."/>
            <person name="Goodwin L."/>
            <person name="Pitluck S."/>
            <person name="Kyrpides N."/>
            <person name="Mavromatis K."/>
            <person name="Ivanova N."/>
            <person name="Zeytun A."/>
            <person name="Brettin T."/>
            <person name="Detter J.C."/>
            <person name="Tapia R."/>
            <person name="Han C."/>
            <person name="Land M."/>
            <person name="Hauser L."/>
            <person name="Markowitz V."/>
            <person name="Cheng J.-F."/>
            <person name="Hugenholtz P."/>
            <person name="Woyke T."/>
            <person name="Wu D."/>
            <person name="Gronow S."/>
            <person name="Wellnitz S."/>
            <person name="Brambilla E."/>
            <person name="Klenk H.-P."/>
            <person name="Eisen J.A."/>
        </authorList>
    </citation>
    <scope>NUCLEOTIDE SEQUENCE</scope>
    <source>
        <strain>P 36-108</strain>
    </source>
</reference>
<dbReference type="GO" id="GO:0016646">
    <property type="term" value="F:oxidoreductase activity, acting on the CH-NH group of donors, NAD or NADP as acceptor"/>
    <property type="evidence" value="ECO:0007669"/>
    <property type="project" value="UniProtKB-ARBA"/>
</dbReference>
<evidence type="ECO:0000259" key="4">
    <source>
        <dbReference type="SMART" id="SM00903"/>
    </source>
</evidence>
<evidence type="ECO:0000256" key="2">
    <source>
        <dbReference type="ARBA" id="ARBA00022630"/>
    </source>
</evidence>
<keyword evidence="6" id="KW-1185">Reference proteome</keyword>
<dbReference type="STRING" id="693979.Bache_3124"/>
<sequence length="201" mass="22332">MVIIISACTNVNNKQTDNNMKKNIGSVLALYPTPAVVIGTMVDGKVNWMLAGHVGIMCHDHIMVSLFQRHYTNKGIKENLKFSVNIVDETLLPKADYVGTVSGEKTDKSKIFEFFMGDGGTPVIKNAPVVMECKVEDNYVLNGFDNFICSIIDTYADETVLNEAGKIDYDELKPVLFEMPTYTYLRTGEKIGKCKTLGKSE</sequence>
<dbReference type="GO" id="GO:0010181">
    <property type="term" value="F:FMN binding"/>
    <property type="evidence" value="ECO:0007669"/>
    <property type="project" value="InterPro"/>
</dbReference>
<dbReference type="SMART" id="SM00903">
    <property type="entry name" value="Flavin_Reduct"/>
    <property type="match status" value="1"/>
</dbReference>
<proteinExistence type="inferred from homology"/>
<evidence type="ECO:0000313" key="5">
    <source>
        <dbReference type="EMBL" id="ADV45050.1"/>
    </source>
</evidence>
<dbReference type="EMBL" id="CP002352">
    <property type="protein sequence ID" value="ADV45050.1"/>
    <property type="molecule type" value="Genomic_DNA"/>
</dbReference>
<feature type="domain" description="Flavin reductase like" evidence="4">
    <location>
        <begin position="28"/>
        <end position="170"/>
    </location>
</feature>
<dbReference type="InterPro" id="IPR002563">
    <property type="entry name" value="Flavin_Rdtase-like_dom"/>
</dbReference>
<gene>
    <name evidence="5" type="ordered locus">Bache_3124</name>
</gene>
<accession>E6SQY1</accession>
<dbReference type="KEGG" id="bhl:Bache_3124"/>
<dbReference type="AlphaFoldDB" id="E6SQY1"/>
<evidence type="ECO:0000256" key="3">
    <source>
        <dbReference type="ARBA" id="ARBA00038054"/>
    </source>
</evidence>
<dbReference type="PANTHER" id="PTHR43567">
    <property type="entry name" value="FLAVOREDOXIN-RELATED-RELATED"/>
    <property type="match status" value="1"/>
</dbReference>
<dbReference type="Proteomes" id="UP000008630">
    <property type="component" value="Chromosome"/>
</dbReference>
<organism evidence="5 6">
    <name type="scientific">Bacteroides helcogenes (strain ATCC 35417 / DSM 20613 / JCM 6297 / CCUG 15421 / P 36-108)</name>
    <dbReference type="NCBI Taxonomy" id="693979"/>
    <lineage>
        <taxon>Bacteria</taxon>
        <taxon>Pseudomonadati</taxon>
        <taxon>Bacteroidota</taxon>
        <taxon>Bacteroidia</taxon>
        <taxon>Bacteroidales</taxon>
        <taxon>Bacteroidaceae</taxon>
        <taxon>Bacteroides</taxon>
    </lineage>
</organism>
<dbReference type="SUPFAM" id="SSF50475">
    <property type="entry name" value="FMN-binding split barrel"/>
    <property type="match status" value="1"/>
</dbReference>
<name>E6SQY1_BACT6</name>
<reference evidence="5 6" key="2">
    <citation type="journal article" date="2011" name="Stand. Genomic Sci.">
        <title>Complete genome sequence of Bacteroides helcogenes type strain (P 36-108).</title>
        <authorList>
            <person name="Pati A."/>
            <person name="Gronow S."/>
            <person name="Zeytun A."/>
            <person name="Lapidus A."/>
            <person name="Nolan M."/>
            <person name="Hammon N."/>
            <person name="Deshpande S."/>
            <person name="Cheng J.F."/>
            <person name="Tapia R."/>
            <person name="Han C."/>
            <person name="Goodwin L."/>
            <person name="Pitluck S."/>
            <person name="Liolios K."/>
            <person name="Pagani I."/>
            <person name="Ivanova N."/>
            <person name="Mavromatis K."/>
            <person name="Chen A."/>
            <person name="Palaniappan K."/>
            <person name="Land M."/>
            <person name="Hauser L."/>
            <person name="Chang Y.J."/>
            <person name="Jeffries C.D."/>
            <person name="Detter J.C."/>
            <person name="Brambilla E."/>
            <person name="Rohde M."/>
            <person name="Goker M."/>
            <person name="Woyke T."/>
            <person name="Bristow J."/>
            <person name="Eisen J.A."/>
            <person name="Markowitz V."/>
            <person name="Hugenholtz P."/>
            <person name="Kyrpides N.C."/>
            <person name="Klenk H.P."/>
            <person name="Lucas S."/>
        </authorList>
    </citation>
    <scope>NUCLEOTIDE SEQUENCE [LARGE SCALE GENOMIC DNA]</scope>
    <source>
        <strain evidence="6">ATCC 35417 / DSM 20613 / JCM 6297 / CCUG 15421 / P 36-108</strain>
    </source>
</reference>
<dbReference type="HOGENOM" id="CLU_059021_5_5_10"/>
<dbReference type="eggNOG" id="COG1853">
    <property type="taxonomic scope" value="Bacteria"/>
</dbReference>
<protein>
    <submittedName>
        <fullName evidence="5">Flavin reductase domain protein FMN-binding protein</fullName>
    </submittedName>
</protein>